<protein>
    <submittedName>
        <fullName evidence="8 9">Methyltransferase</fullName>
    </submittedName>
</protein>
<keyword evidence="9" id="KW-0808">Transferase</keyword>
<comment type="cofactor">
    <cofactor evidence="1">
        <name>[4Fe-4S] cluster</name>
        <dbReference type="ChEBI" id="CHEBI:49883"/>
    </cofactor>
</comment>
<dbReference type="Pfam" id="PF02310">
    <property type="entry name" value="B12-binding"/>
    <property type="match status" value="1"/>
</dbReference>
<dbReference type="AlphaFoldDB" id="A8R0J3"/>
<name>A8R0J3_9ACTN</name>
<dbReference type="SFLD" id="SFLDS00029">
    <property type="entry name" value="Radical_SAM"/>
    <property type="match status" value="2"/>
</dbReference>
<feature type="domain" description="B12-binding" evidence="6">
    <location>
        <begin position="30"/>
        <end position="173"/>
    </location>
</feature>
<dbReference type="GO" id="GO:0031419">
    <property type="term" value="F:cobalamin binding"/>
    <property type="evidence" value="ECO:0007669"/>
    <property type="project" value="InterPro"/>
</dbReference>
<dbReference type="SFLD" id="SFLDF00317">
    <property type="entry name" value="thioacetal_methlytransferase"/>
    <property type="match status" value="1"/>
</dbReference>
<keyword evidence="9" id="KW-0489">Methyltransferase</keyword>
<evidence type="ECO:0000256" key="4">
    <source>
        <dbReference type="ARBA" id="ARBA00023004"/>
    </source>
</evidence>
<dbReference type="EMBL" id="AB303063">
    <property type="protein sequence ID" value="BAF92592.1"/>
    <property type="molecule type" value="Genomic_DNA"/>
</dbReference>
<organism evidence="9">
    <name type="scientific">Streptomyces pactum</name>
    <dbReference type="NCBI Taxonomy" id="68249"/>
    <lineage>
        <taxon>Bacteria</taxon>
        <taxon>Bacillati</taxon>
        <taxon>Actinomycetota</taxon>
        <taxon>Actinomycetes</taxon>
        <taxon>Kitasatosporales</taxon>
        <taxon>Streptomycetaceae</taxon>
        <taxon>Streptomyces</taxon>
    </lineage>
</organism>
<dbReference type="PANTHER" id="PTHR43409">
    <property type="entry name" value="ANAEROBIC MAGNESIUM-PROTOPORPHYRIN IX MONOMETHYL ESTER CYCLASE-RELATED"/>
    <property type="match status" value="1"/>
</dbReference>
<dbReference type="Pfam" id="PF04055">
    <property type="entry name" value="Radical_SAM"/>
    <property type="match status" value="1"/>
</dbReference>
<evidence type="ECO:0000256" key="3">
    <source>
        <dbReference type="ARBA" id="ARBA00022723"/>
    </source>
</evidence>
<dbReference type="InterPro" id="IPR023404">
    <property type="entry name" value="rSAM_horseshoe"/>
</dbReference>
<dbReference type="GO" id="GO:0005829">
    <property type="term" value="C:cytosol"/>
    <property type="evidence" value="ECO:0007669"/>
    <property type="project" value="TreeGrafter"/>
</dbReference>
<dbReference type="GO" id="GO:0046872">
    <property type="term" value="F:metal ion binding"/>
    <property type="evidence" value="ECO:0007669"/>
    <property type="project" value="UniProtKB-KW"/>
</dbReference>
<reference evidence="8" key="2">
    <citation type="submission" date="2008-10" db="EMBL/GenBank/DDBJ databases">
        <title>Deciphering pactamycin biosynthesis and engineered production of new pactamycin analogs.</title>
        <authorList>
            <person name="Ito T."/>
            <person name="Roongsawang N."/>
            <person name="Shirasaka N."/>
            <person name="Lu W."/>
            <person name="Flatt P."/>
            <person name="Kasanah N."/>
            <person name="Miranda C."/>
            <person name="Mahmud T."/>
        </authorList>
    </citation>
    <scope>NUCLEOTIDE SEQUENCE</scope>
    <source>
        <strain evidence="8">ATCC 27456</strain>
    </source>
</reference>
<dbReference type="InterPro" id="IPR058240">
    <property type="entry name" value="rSAM_sf"/>
</dbReference>
<evidence type="ECO:0000313" key="9">
    <source>
        <dbReference type="EMBL" id="BAF92592.1"/>
    </source>
</evidence>
<keyword evidence="5" id="KW-0411">Iron-sulfur</keyword>
<evidence type="ECO:0000313" key="8">
    <source>
        <dbReference type="EMBL" id="ACJ24866.1"/>
    </source>
</evidence>
<evidence type="ECO:0000256" key="1">
    <source>
        <dbReference type="ARBA" id="ARBA00001966"/>
    </source>
</evidence>
<proteinExistence type="predicted"/>
<dbReference type="GO" id="GO:0008168">
    <property type="term" value="F:methyltransferase activity"/>
    <property type="evidence" value="ECO:0007669"/>
    <property type="project" value="UniProtKB-KW"/>
</dbReference>
<dbReference type="SUPFAM" id="SSF102114">
    <property type="entry name" value="Radical SAM enzymes"/>
    <property type="match status" value="1"/>
</dbReference>
<dbReference type="GO" id="GO:0032259">
    <property type="term" value="P:methylation"/>
    <property type="evidence" value="ECO:0007669"/>
    <property type="project" value="UniProtKB-KW"/>
</dbReference>
<dbReference type="SMART" id="SM00729">
    <property type="entry name" value="Elp3"/>
    <property type="match status" value="1"/>
</dbReference>
<evidence type="ECO:0000259" key="7">
    <source>
        <dbReference type="PROSITE" id="PS51918"/>
    </source>
</evidence>
<sequence>MAPLRGRSSPVASEGDLACRLESGGEAGMKTRVLLVQQGVWGNSVASMPLAIGYLKAYADADERIRRRMDISIRNYPGDAGLNAMGRDLIRDGVPDVLCFSVLGWNFRAFGTLAETFKQVNPDGWVIFGGNHVAHQAERVFRMFPQVDVVVNGEGELVFRDLMNGYLDGARPTALHEISGVSFREADGNLVTTPERERIQDLEILPSPILTGAIPLADSQGRFLYDYAIMETNRGCPYKCAFCYWGGATGQKMRAFSRERLREELDVLGRHGAEILMLADSNFGLLRQDEEFLEDLLRVRAKYGYPNRLETSWAKNKSAGFYRIMEKMKESGMHSAFILALQTMDESVLDLMRRRNMKLNDWESLVGWLTDHGITPYLELIWGAPGETVESFLDGYDRAARHTPFIAVHPLMLLPNTEYHDKRQVHGLVTVRGEQDDFDYVLAHRTMTLDDNERMLRFICWNRVLARSLWLHNIWVALRELADVPQSRVILSFSDWVESSDDPDARELHALARPTSSASEQVDPHVWRLLTKRLLRKWWDEAMRPDLPEALLPLLDEVFRYDLMCQPVRMLPDGSGPEEDLPVVEKYGSEWYMRDKVTFTHPVPELIAALRRGETVSTEPRCHAVTFYYRTQFGGDLQHYFRMDRFRGLTAEQLDHQFTRV</sequence>
<dbReference type="InterPro" id="IPR006638">
    <property type="entry name" value="Elp3/MiaA/NifB-like_rSAM"/>
</dbReference>
<keyword evidence="3" id="KW-0479">Metal-binding</keyword>
<dbReference type="CDD" id="cd01335">
    <property type="entry name" value="Radical_SAM"/>
    <property type="match status" value="1"/>
</dbReference>
<feature type="domain" description="Radical SAM core" evidence="7">
    <location>
        <begin position="222"/>
        <end position="451"/>
    </location>
</feature>
<dbReference type="PROSITE" id="PS51918">
    <property type="entry name" value="RADICAL_SAM"/>
    <property type="match status" value="1"/>
</dbReference>
<dbReference type="EMBL" id="FJ392609">
    <property type="protein sequence ID" value="ACJ24866.1"/>
    <property type="molecule type" value="Genomic_DNA"/>
</dbReference>
<dbReference type="InterPro" id="IPR006158">
    <property type="entry name" value="Cobalamin-bd"/>
</dbReference>
<dbReference type="InterPro" id="IPR051198">
    <property type="entry name" value="BchE-like"/>
</dbReference>
<accession>A8R0J3</accession>
<dbReference type="SFLD" id="SFLDG01082">
    <property type="entry name" value="B12-binding_domain_containing"/>
    <property type="match status" value="2"/>
</dbReference>
<dbReference type="Gene3D" id="3.80.30.20">
    <property type="entry name" value="tm_1862 like domain"/>
    <property type="match status" value="1"/>
</dbReference>
<evidence type="ECO:0000259" key="6">
    <source>
        <dbReference type="PROSITE" id="PS51332"/>
    </source>
</evidence>
<dbReference type="InterPro" id="IPR034466">
    <property type="entry name" value="Methyltransferase_Class_B"/>
</dbReference>
<dbReference type="SFLD" id="SFLDG01123">
    <property type="entry name" value="methyltransferase_(Class_B)"/>
    <property type="match status" value="2"/>
</dbReference>
<evidence type="ECO:0000256" key="5">
    <source>
        <dbReference type="ARBA" id="ARBA00023014"/>
    </source>
</evidence>
<reference evidence="9" key="1">
    <citation type="journal article" date="2007" name="J. Antibiot.">
        <title>Cloning of the pactamycin biosynthetic gene cluster and characterization of a crucial glycosyltransferase prior to a unique cyclopentane ring formation.</title>
        <authorList>
            <person name="Kudo F."/>
            <person name="Kasama Y."/>
            <person name="Hirayama T."/>
            <person name="Eguchi T."/>
        </authorList>
    </citation>
    <scope>NUCLEOTIDE SEQUENCE</scope>
    <source>
        <strain evidence="9">NBRC 13433</strain>
    </source>
</reference>
<gene>
    <name evidence="9" type="primary">pctJ</name>
    <name evidence="8" type="synonym">ptmH</name>
</gene>
<dbReference type="PANTHER" id="PTHR43409:SF16">
    <property type="entry name" value="SLR0320 PROTEIN"/>
    <property type="match status" value="1"/>
</dbReference>
<dbReference type="InterPro" id="IPR007197">
    <property type="entry name" value="rSAM"/>
</dbReference>
<evidence type="ECO:0000256" key="2">
    <source>
        <dbReference type="ARBA" id="ARBA00022691"/>
    </source>
</evidence>
<dbReference type="GO" id="GO:0051539">
    <property type="term" value="F:4 iron, 4 sulfur cluster binding"/>
    <property type="evidence" value="ECO:0007669"/>
    <property type="project" value="UniProtKB-KW"/>
</dbReference>
<keyword evidence="2" id="KW-0949">S-adenosyl-L-methionine</keyword>
<keyword evidence="4" id="KW-0408">Iron</keyword>
<dbReference type="SFLD" id="SFLDF00436">
    <property type="entry name" value="pactamycin_C-methyltransferase"/>
    <property type="match status" value="1"/>
</dbReference>
<dbReference type="PROSITE" id="PS51332">
    <property type="entry name" value="B12_BINDING"/>
    <property type="match status" value="1"/>
</dbReference>
<dbReference type="Gene3D" id="3.40.50.280">
    <property type="entry name" value="Cobalamin-binding domain"/>
    <property type="match status" value="1"/>
</dbReference>
<dbReference type="NCBIfam" id="NF033712">
    <property type="entry name" value="B12_rSAM_KedN5"/>
    <property type="match status" value="1"/>
</dbReference>